<evidence type="ECO:0000259" key="6">
    <source>
        <dbReference type="Pfam" id="PF00248"/>
    </source>
</evidence>
<dbReference type="InterPro" id="IPR018170">
    <property type="entry name" value="Aldo/ket_reductase_CS"/>
</dbReference>
<gene>
    <name evidence="7" type="primary">dkgA</name>
    <name evidence="7" type="ORF">Poly51_09750</name>
</gene>
<evidence type="ECO:0000256" key="4">
    <source>
        <dbReference type="PIRSR" id="PIRSR000097-2"/>
    </source>
</evidence>
<dbReference type="PANTHER" id="PTHR11732">
    <property type="entry name" value="ALDO/KETO REDUCTASE"/>
    <property type="match status" value="1"/>
</dbReference>
<dbReference type="EMBL" id="SJPW01000001">
    <property type="protein sequence ID" value="TWU60694.1"/>
    <property type="molecule type" value="Genomic_DNA"/>
</dbReference>
<dbReference type="GO" id="GO:0050580">
    <property type="term" value="F:2,5-didehydrogluconate reductase activity"/>
    <property type="evidence" value="ECO:0007669"/>
    <property type="project" value="UniProtKB-EC"/>
</dbReference>
<feature type="active site" description="Proton donor" evidence="3">
    <location>
        <position position="50"/>
    </location>
</feature>
<dbReference type="Proteomes" id="UP000318288">
    <property type="component" value="Unassembled WGS sequence"/>
</dbReference>
<dbReference type="PROSITE" id="PS00062">
    <property type="entry name" value="ALDOKETO_REDUCTASE_2"/>
    <property type="match status" value="1"/>
</dbReference>
<evidence type="ECO:0000256" key="3">
    <source>
        <dbReference type="PIRSR" id="PIRSR000097-1"/>
    </source>
</evidence>
<feature type="binding site" evidence="4">
    <location>
        <position position="112"/>
    </location>
    <ligand>
        <name>substrate</name>
    </ligand>
</feature>
<comment type="caution">
    <text evidence="7">The sequence shown here is derived from an EMBL/GenBank/DDBJ whole genome shotgun (WGS) entry which is preliminary data.</text>
</comment>
<dbReference type="SUPFAM" id="SSF51430">
    <property type="entry name" value="NAD(P)-linked oxidoreductase"/>
    <property type="match status" value="1"/>
</dbReference>
<accession>A0A5C6FLL2</accession>
<protein>
    <submittedName>
        <fullName evidence="7">2,5-diketo-D-gluconic acid reductase A</fullName>
        <ecNumber evidence="7">1.1.1.274</ecNumber>
    </submittedName>
</protein>
<dbReference type="InterPro" id="IPR023210">
    <property type="entry name" value="NADP_OxRdtase_dom"/>
</dbReference>
<evidence type="ECO:0000313" key="7">
    <source>
        <dbReference type="EMBL" id="TWU60694.1"/>
    </source>
</evidence>
<dbReference type="PROSITE" id="PS00063">
    <property type="entry name" value="ALDOKETO_REDUCTASE_3"/>
    <property type="match status" value="1"/>
</dbReference>
<evidence type="ECO:0000256" key="2">
    <source>
        <dbReference type="ARBA" id="ARBA00023002"/>
    </source>
</evidence>
<comment type="similarity">
    <text evidence="1">Belongs to the aldo/keto reductase family.</text>
</comment>
<evidence type="ECO:0000256" key="1">
    <source>
        <dbReference type="ARBA" id="ARBA00007905"/>
    </source>
</evidence>
<dbReference type="RefSeq" id="WP_146454678.1">
    <property type="nucleotide sequence ID" value="NZ_SJPW01000001.1"/>
</dbReference>
<sequence length="327" mass="36727">MSFETIQLATGREMPSVGLGLWKIENAITADIVRSAIDCGYRHFDSAADYGNEIQTGEGLSAAFRDGAVAREDLWITSKLWNTFHHPDHVRPALEKSLRDLQVDYLDLYLIHFPIAQAFVPIEKRYPPGWFADPDAPNPTVQTQPIPIIDTWRAMEALVHDGLVRDIGVCNFGVSLLRDLDNQAEIGPAMLQVEMHPYLTQEKLLRFCDQSNIAVTAFSPLGAQSYFQLNMAEASESLLEHDTIKSIATDVGRSPAQVLLRFGVQRGTSVVPKTSNVDRLKENLAVFDFTLSDDHMKRIAGLDRHRRFNDPGDFCEAAFNTFFPIYE</sequence>
<dbReference type="FunFam" id="3.20.20.100:FF:000007">
    <property type="entry name" value="NAD(P)H-dependent D-xylose reductase xyl1"/>
    <property type="match status" value="1"/>
</dbReference>
<dbReference type="EC" id="1.1.1.274" evidence="7"/>
<keyword evidence="8" id="KW-1185">Reference proteome</keyword>
<dbReference type="PIRSF" id="PIRSF000097">
    <property type="entry name" value="AKR"/>
    <property type="match status" value="1"/>
</dbReference>
<dbReference type="PRINTS" id="PR00069">
    <property type="entry name" value="ALDKETRDTASE"/>
</dbReference>
<keyword evidence="2 7" id="KW-0560">Oxidoreductase</keyword>
<dbReference type="InterPro" id="IPR036812">
    <property type="entry name" value="NAD(P)_OxRdtase_dom_sf"/>
</dbReference>
<organism evidence="7 8">
    <name type="scientific">Rubripirellula tenax</name>
    <dbReference type="NCBI Taxonomy" id="2528015"/>
    <lineage>
        <taxon>Bacteria</taxon>
        <taxon>Pseudomonadati</taxon>
        <taxon>Planctomycetota</taxon>
        <taxon>Planctomycetia</taxon>
        <taxon>Pirellulales</taxon>
        <taxon>Pirellulaceae</taxon>
        <taxon>Rubripirellula</taxon>
    </lineage>
</organism>
<dbReference type="OrthoDB" id="9804790at2"/>
<dbReference type="AlphaFoldDB" id="A0A5C6FLL2"/>
<feature type="site" description="Lowers pKa of active site Tyr" evidence="5">
    <location>
        <position position="79"/>
    </location>
</feature>
<evidence type="ECO:0000256" key="5">
    <source>
        <dbReference type="PIRSR" id="PIRSR000097-3"/>
    </source>
</evidence>
<evidence type="ECO:0000313" key="8">
    <source>
        <dbReference type="Proteomes" id="UP000318288"/>
    </source>
</evidence>
<proteinExistence type="inferred from homology"/>
<dbReference type="Pfam" id="PF00248">
    <property type="entry name" value="Aldo_ket_red"/>
    <property type="match status" value="1"/>
</dbReference>
<reference evidence="7 8" key="1">
    <citation type="submission" date="2019-02" db="EMBL/GenBank/DDBJ databases">
        <title>Deep-cultivation of Planctomycetes and their phenomic and genomic characterization uncovers novel biology.</title>
        <authorList>
            <person name="Wiegand S."/>
            <person name="Jogler M."/>
            <person name="Boedeker C."/>
            <person name="Pinto D."/>
            <person name="Vollmers J."/>
            <person name="Rivas-Marin E."/>
            <person name="Kohn T."/>
            <person name="Peeters S.H."/>
            <person name="Heuer A."/>
            <person name="Rast P."/>
            <person name="Oberbeckmann S."/>
            <person name="Bunk B."/>
            <person name="Jeske O."/>
            <person name="Meyerdierks A."/>
            <person name="Storesund J.E."/>
            <person name="Kallscheuer N."/>
            <person name="Luecker S."/>
            <person name="Lage O.M."/>
            <person name="Pohl T."/>
            <person name="Merkel B.J."/>
            <person name="Hornburger P."/>
            <person name="Mueller R.-W."/>
            <person name="Bruemmer F."/>
            <person name="Labrenz M."/>
            <person name="Spormann A.M."/>
            <person name="Op Den Camp H."/>
            <person name="Overmann J."/>
            <person name="Amann R."/>
            <person name="Jetten M.S.M."/>
            <person name="Mascher T."/>
            <person name="Medema M.H."/>
            <person name="Devos D.P."/>
            <person name="Kaster A.-K."/>
            <person name="Ovreas L."/>
            <person name="Rohde M."/>
            <person name="Galperin M.Y."/>
            <person name="Jogler C."/>
        </authorList>
    </citation>
    <scope>NUCLEOTIDE SEQUENCE [LARGE SCALE GENOMIC DNA]</scope>
    <source>
        <strain evidence="7 8">Poly51</strain>
    </source>
</reference>
<feature type="domain" description="NADP-dependent oxidoreductase" evidence="6">
    <location>
        <begin position="18"/>
        <end position="303"/>
    </location>
</feature>
<name>A0A5C6FLL2_9BACT</name>
<dbReference type="Gene3D" id="3.20.20.100">
    <property type="entry name" value="NADP-dependent oxidoreductase domain"/>
    <property type="match status" value="1"/>
</dbReference>
<dbReference type="InterPro" id="IPR020471">
    <property type="entry name" value="AKR"/>
</dbReference>